<dbReference type="Proteomes" id="UP000325081">
    <property type="component" value="Unassembled WGS sequence"/>
</dbReference>
<keyword evidence="3" id="KW-1185">Reference proteome</keyword>
<evidence type="ECO:0000313" key="2">
    <source>
        <dbReference type="EMBL" id="GER53010.1"/>
    </source>
</evidence>
<organism evidence="2 3">
    <name type="scientific">Striga asiatica</name>
    <name type="common">Asiatic witchweed</name>
    <name type="synonym">Buchnera asiatica</name>
    <dbReference type="NCBI Taxonomy" id="4170"/>
    <lineage>
        <taxon>Eukaryota</taxon>
        <taxon>Viridiplantae</taxon>
        <taxon>Streptophyta</taxon>
        <taxon>Embryophyta</taxon>
        <taxon>Tracheophyta</taxon>
        <taxon>Spermatophyta</taxon>
        <taxon>Magnoliopsida</taxon>
        <taxon>eudicotyledons</taxon>
        <taxon>Gunneridae</taxon>
        <taxon>Pentapetalae</taxon>
        <taxon>asterids</taxon>
        <taxon>lamiids</taxon>
        <taxon>Lamiales</taxon>
        <taxon>Orobanchaceae</taxon>
        <taxon>Buchnereae</taxon>
        <taxon>Striga</taxon>
    </lineage>
</organism>
<name>A0A5A7R6V1_STRAF</name>
<dbReference type="InterPro" id="IPR036397">
    <property type="entry name" value="RNaseH_sf"/>
</dbReference>
<dbReference type="EMBL" id="BKCP01010514">
    <property type="protein sequence ID" value="GER53010.1"/>
    <property type="molecule type" value="Genomic_DNA"/>
</dbReference>
<dbReference type="GO" id="GO:0003676">
    <property type="term" value="F:nucleic acid binding"/>
    <property type="evidence" value="ECO:0007669"/>
    <property type="project" value="InterPro"/>
</dbReference>
<dbReference type="GO" id="GO:0004523">
    <property type="term" value="F:RNA-DNA hybrid ribonuclease activity"/>
    <property type="evidence" value="ECO:0007669"/>
    <property type="project" value="InterPro"/>
</dbReference>
<dbReference type="AlphaFoldDB" id="A0A5A7R6V1"/>
<protein>
    <submittedName>
        <fullName evidence="2">Polynucleotidyl transferase</fullName>
    </submittedName>
</protein>
<dbReference type="PANTHER" id="PTHR47723">
    <property type="entry name" value="OS05G0353850 PROTEIN"/>
    <property type="match status" value="1"/>
</dbReference>
<dbReference type="PANTHER" id="PTHR47723:SF23">
    <property type="entry name" value="REVERSE TRANSCRIPTASE-LIKE PROTEIN"/>
    <property type="match status" value="1"/>
</dbReference>
<dbReference type="GO" id="GO:0016740">
    <property type="term" value="F:transferase activity"/>
    <property type="evidence" value="ECO:0007669"/>
    <property type="project" value="UniProtKB-KW"/>
</dbReference>
<dbReference type="Gene3D" id="3.30.420.10">
    <property type="entry name" value="Ribonuclease H-like superfamily/Ribonuclease H"/>
    <property type="match status" value="2"/>
</dbReference>
<sequence>MPVVSRMFCNGLSIHKPLRIFLRHCHKEAINVKWARPEKGWTKLNYDGSCKCETGKSSIGGIFRDHNAGFLLGYAESIGQSSSTLAELAALVRGLEIVLENGWSNVWLEGDYKDMADIITRKKRVIKEGNRAADKFAQMGHTLTKPQVWKHVPPNEVLRIVNGDAEGKTFIDCAWRLCKFEFMKLSRYHEKKCGKRKAKYRKLVLEISDDRPSAGEDSDSGESFVGQGINKLKEELVEDNPVEDNFTKPAAESSKVLGLAVANRELSNNNNIVDDLVYMGFDVEMQWHKEAVNVTWARPEHGWTKLNYDGSCKCKTGESSIGGIFRDHNACFLLGYAESIGQSNSTLAELAALVRGLEIVLENGWSDVWLEGDSKGIVDIITRKKGVIRCAQVRAHVARVNLMVPEIKNCLFTHTFREGNRAADKFAQMGHKLKRPQVWRHVPPNEVLHIVNEDAEGKTFLRRR</sequence>
<proteinExistence type="predicted"/>
<feature type="domain" description="RNase H type-1" evidence="1">
    <location>
        <begin position="307"/>
        <end position="429"/>
    </location>
</feature>
<dbReference type="Pfam" id="PF13456">
    <property type="entry name" value="RVT_3"/>
    <property type="match status" value="2"/>
</dbReference>
<dbReference type="InterPro" id="IPR053151">
    <property type="entry name" value="RNase_H-like"/>
</dbReference>
<keyword evidence="2" id="KW-0808">Transferase</keyword>
<dbReference type="InterPro" id="IPR002156">
    <property type="entry name" value="RNaseH_domain"/>
</dbReference>
<dbReference type="InterPro" id="IPR012337">
    <property type="entry name" value="RNaseH-like_sf"/>
</dbReference>
<dbReference type="InterPro" id="IPR044730">
    <property type="entry name" value="RNase_H-like_dom_plant"/>
</dbReference>
<evidence type="ECO:0000313" key="3">
    <source>
        <dbReference type="Proteomes" id="UP000325081"/>
    </source>
</evidence>
<feature type="domain" description="RNase H type-1" evidence="1">
    <location>
        <begin position="45"/>
        <end position="127"/>
    </location>
</feature>
<accession>A0A5A7R6V1</accession>
<dbReference type="OrthoDB" id="1184220at2759"/>
<evidence type="ECO:0000259" key="1">
    <source>
        <dbReference type="Pfam" id="PF13456"/>
    </source>
</evidence>
<gene>
    <name evidence="2" type="ORF">STAS_30494</name>
</gene>
<dbReference type="SUPFAM" id="SSF53098">
    <property type="entry name" value="Ribonuclease H-like"/>
    <property type="match status" value="2"/>
</dbReference>
<reference evidence="3" key="1">
    <citation type="journal article" date="2019" name="Curr. Biol.">
        <title>Genome Sequence of Striga asiatica Provides Insight into the Evolution of Plant Parasitism.</title>
        <authorList>
            <person name="Yoshida S."/>
            <person name="Kim S."/>
            <person name="Wafula E.K."/>
            <person name="Tanskanen J."/>
            <person name="Kim Y.M."/>
            <person name="Honaas L."/>
            <person name="Yang Z."/>
            <person name="Spallek T."/>
            <person name="Conn C.E."/>
            <person name="Ichihashi Y."/>
            <person name="Cheong K."/>
            <person name="Cui S."/>
            <person name="Der J.P."/>
            <person name="Gundlach H."/>
            <person name="Jiao Y."/>
            <person name="Hori C."/>
            <person name="Ishida J.K."/>
            <person name="Kasahara H."/>
            <person name="Kiba T."/>
            <person name="Kim M.S."/>
            <person name="Koo N."/>
            <person name="Laohavisit A."/>
            <person name="Lee Y.H."/>
            <person name="Lumba S."/>
            <person name="McCourt P."/>
            <person name="Mortimer J.C."/>
            <person name="Mutuku J.M."/>
            <person name="Nomura T."/>
            <person name="Sasaki-Sekimoto Y."/>
            <person name="Seto Y."/>
            <person name="Wang Y."/>
            <person name="Wakatake T."/>
            <person name="Sakakibara H."/>
            <person name="Demura T."/>
            <person name="Yamaguchi S."/>
            <person name="Yoneyama K."/>
            <person name="Manabe R.I."/>
            <person name="Nelson D.C."/>
            <person name="Schulman A.H."/>
            <person name="Timko M.P."/>
            <person name="dePamphilis C.W."/>
            <person name="Choi D."/>
            <person name="Shirasu K."/>
        </authorList>
    </citation>
    <scope>NUCLEOTIDE SEQUENCE [LARGE SCALE GENOMIC DNA]</scope>
    <source>
        <strain evidence="3">cv. UVA1</strain>
    </source>
</reference>
<dbReference type="CDD" id="cd06222">
    <property type="entry name" value="RNase_H_like"/>
    <property type="match status" value="2"/>
</dbReference>
<comment type="caution">
    <text evidence="2">The sequence shown here is derived from an EMBL/GenBank/DDBJ whole genome shotgun (WGS) entry which is preliminary data.</text>
</comment>